<reference evidence="3 4" key="1">
    <citation type="submission" date="2018-02" db="EMBL/GenBank/DDBJ databases">
        <authorList>
            <person name="Cohen D.B."/>
            <person name="Kent A.D."/>
        </authorList>
    </citation>
    <scope>NUCLEOTIDE SEQUENCE [LARGE SCALE GENOMIC DNA]</scope>
    <source>
        <strain evidence="3 4">CCAP 1448/3</strain>
    </source>
</reference>
<reference evidence="3 4" key="2">
    <citation type="submission" date="2018-03" db="EMBL/GenBank/DDBJ databases">
        <title>The ancient ancestry and fast evolution of plastids.</title>
        <authorList>
            <person name="Moore K.R."/>
            <person name="Magnabosco C."/>
            <person name="Momper L."/>
            <person name="Gold D.A."/>
            <person name="Bosak T."/>
            <person name="Fournier G.P."/>
        </authorList>
    </citation>
    <scope>NUCLEOTIDE SEQUENCE [LARGE SCALE GENOMIC DNA]</scope>
    <source>
        <strain evidence="3 4">CCAP 1448/3</strain>
    </source>
</reference>
<feature type="compositionally biased region" description="Polar residues" evidence="1">
    <location>
        <begin position="255"/>
        <end position="267"/>
    </location>
</feature>
<dbReference type="OrthoDB" id="515781at2"/>
<feature type="region of interest" description="Disordered" evidence="1">
    <location>
        <begin position="47"/>
        <end position="68"/>
    </location>
</feature>
<feature type="compositionally biased region" description="Low complexity" evidence="1">
    <location>
        <begin position="49"/>
        <end position="68"/>
    </location>
</feature>
<dbReference type="EMBL" id="PVWJ01000041">
    <property type="protein sequence ID" value="PSB03084.1"/>
    <property type="molecule type" value="Genomic_DNA"/>
</dbReference>
<proteinExistence type="predicted"/>
<sequence length="274" mass="29398">MSRPMLNSTVSQGSSFALAIALLVSSSSAIAESLPLQIAQRDVIVNTDGNSPNPYPDSGSSYPDSGNSVPAANGNTRFACQYVNGDYTVMYYPESRPGEAYPWATPRSMGGGWTAFRRCTSIAERLESYRPEGLLEMRTDVKNGYNIICVTTERTSDCPSRIVLTVPTGQDPIATRDRIFENLSVADSGQSTVGVNTYTGRGGSNVLNDLLGGGKTTNRTRARRSTIDLRAFLDPQDGGTGSGLRNGVKVKGKKTTAQPANNPSNRRLNPGNFR</sequence>
<feature type="chain" id="PRO_5015724787" description="Circadian oscillating protein COP23" evidence="2">
    <location>
        <begin position="32"/>
        <end position="274"/>
    </location>
</feature>
<keyword evidence="2" id="KW-0732">Signal</keyword>
<protein>
    <recommendedName>
        <fullName evidence="5">Circadian oscillating protein COP23</fullName>
    </recommendedName>
</protein>
<evidence type="ECO:0008006" key="5">
    <source>
        <dbReference type="Google" id="ProtNLM"/>
    </source>
</evidence>
<dbReference type="AlphaFoldDB" id="A0A2T1C4D4"/>
<accession>A0A2T1C4D4</accession>
<evidence type="ECO:0000256" key="2">
    <source>
        <dbReference type="SAM" id="SignalP"/>
    </source>
</evidence>
<evidence type="ECO:0000313" key="4">
    <source>
        <dbReference type="Proteomes" id="UP000238762"/>
    </source>
</evidence>
<feature type="region of interest" description="Disordered" evidence="1">
    <location>
        <begin position="232"/>
        <end position="274"/>
    </location>
</feature>
<dbReference type="Pfam" id="PF14218">
    <property type="entry name" value="COP23"/>
    <property type="match status" value="1"/>
</dbReference>
<name>A0A2T1C4D4_9CYAN</name>
<comment type="caution">
    <text evidence="3">The sequence shown here is derived from an EMBL/GenBank/DDBJ whole genome shotgun (WGS) entry which is preliminary data.</text>
</comment>
<dbReference type="InterPro" id="IPR025478">
    <property type="entry name" value="COP23"/>
</dbReference>
<evidence type="ECO:0000256" key="1">
    <source>
        <dbReference type="SAM" id="MobiDB-lite"/>
    </source>
</evidence>
<organism evidence="3 4">
    <name type="scientific">Merismopedia glauca CCAP 1448/3</name>
    <dbReference type="NCBI Taxonomy" id="1296344"/>
    <lineage>
        <taxon>Bacteria</taxon>
        <taxon>Bacillati</taxon>
        <taxon>Cyanobacteriota</taxon>
        <taxon>Cyanophyceae</taxon>
        <taxon>Synechococcales</taxon>
        <taxon>Merismopediaceae</taxon>
        <taxon>Merismopedia</taxon>
    </lineage>
</organism>
<dbReference type="RefSeq" id="WP_106288530.1">
    <property type="nucleotide sequence ID" value="NZ_CAWNTC010000024.1"/>
</dbReference>
<keyword evidence="4" id="KW-1185">Reference proteome</keyword>
<feature type="signal peptide" evidence="2">
    <location>
        <begin position="1"/>
        <end position="31"/>
    </location>
</feature>
<dbReference type="Proteomes" id="UP000238762">
    <property type="component" value="Unassembled WGS sequence"/>
</dbReference>
<gene>
    <name evidence="3" type="ORF">C7B64_10125</name>
</gene>
<evidence type="ECO:0000313" key="3">
    <source>
        <dbReference type="EMBL" id="PSB03084.1"/>
    </source>
</evidence>